<proteinExistence type="predicted"/>
<gene>
    <name evidence="1" type="ORF">H6G03_05845</name>
</gene>
<dbReference type="EMBL" id="JACJPW010000010">
    <property type="protein sequence ID" value="MBD2180629.1"/>
    <property type="molecule type" value="Genomic_DNA"/>
</dbReference>
<protein>
    <submittedName>
        <fullName evidence="1">Uncharacterized protein</fullName>
    </submittedName>
</protein>
<comment type="caution">
    <text evidence="1">The sequence shown here is derived from an EMBL/GenBank/DDBJ whole genome shotgun (WGS) entry which is preliminary data.</text>
</comment>
<dbReference type="AlphaFoldDB" id="A0A926VDN0"/>
<reference evidence="1" key="2">
    <citation type="submission" date="2020-08" db="EMBL/GenBank/DDBJ databases">
        <authorList>
            <person name="Chen M."/>
            <person name="Teng W."/>
            <person name="Zhao L."/>
            <person name="Hu C."/>
            <person name="Zhou Y."/>
            <person name="Han B."/>
            <person name="Song L."/>
            <person name="Shu W."/>
        </authorList>
    </citation>
    <scope>NUCLEOTIDE SEQUENCE</scope>
    <source>
        <strain evidence="1">FACHB-1375</strain>
    </source>
</reference>
<sequence length="107" mass="12630">MKKLAYTFASATFKLFFGLNFEEMEVLQSHQTKCLHELHHFQALLTQELLDAGFVLEKDFVSNETTFWASSRASIFLQSRSRYFRQFTQALEDLQKSQAEIKKHSRF</sequence>
<evidence type="ECO:0000313" key="2">
    <source>
        <dbReference type="Proteomes" id="UP000641646"/>
    </source>
</evidence>
<evidence type="ECO:0000313" key="1">
    <source>
        <dbReference type="EMBL" id="MBD2180629.1"/>
    </source>
</evidence>
<reference evidence="1" key="1">
    <citation type="journal article" date="2015" name="ISME J.">
        <title>Draft Genome Sequence of Streptomyces incarnatus NRRL8089, which Produces the Nucleoside Antibiotic Sinefungin.</title>
        <authorList>
            <person name="Oshima K."/>
            <person name="Hattori M."/>
            <person name="Shimizu H."/>
            <person name="Fukuda K."/>
            <person name="Nemoto M."/>
            <person name="Inagaki K."/>
            <person name="Tamura T."/>
        </authorList>
    </citation>
    <scope>NUCLEOTIDE SEQUENCE</scope>
    <source>
        <strain evidence="1">FACHB-1375</strain>
    </source>
</reference>
<name>A0A926VDN0_9CYAN</name>
<dbReference type="RefSeq" id="WP_190463028.1">
    <property type="nucleotide sequence ID" value="NZ_JACJPW010000010.1"/>
</dbReference>
<organism evidence="1 2">
    <name type="scientific">Aerosakkonema funiforme FACHB-1375</name>
    <dbReference type="NCBI Taxonomy" id="2949571"/>
    <lineage>
        <taxon>Bacteria</taxon>
        <taxon>Bacillati</taxon>
        <taxon>Cyanobacteriota</taxon>
        <taxon>Cyanophyceae</taxon>
        <taxon>Oscillatoriophycideae</taxon>
        <taxon>Aerosakkonematales</taxon>
        <taxon>Aerosakkonemataceae</taxon>
        <taxon>Aerosakkonema</taxon>
    </lineage>
</organism>
<keyword evidence="2" id="KW-1185">Reference proteome</keyword>
<dbReference type="Proteomes" id="UP000641646">
    <property type="component" value="Unassembled WGS sequence"/>
</dbReference>
<accession>A0A926VDN0</accession>